<sequence length="340" mass="39051">MLTILLIFSIWHGFLSIFGIISNCLLIYLSVFKSPKQIRVYATFIINFAFTDVVACFMDVFVAFRLVPSSNNFVLFYVFNGLCQFTGLNSCKIGLSILQHCIPHGLWSLFLSFFYRYHILTNAGMRRRKIVLGLFLVYIPSLLQMLTFPFCLLDSEASIEMANQFLPNYNFTNSTSISVIDNVFSFSSMFTFSHICAPIFPLYILIFIMRRKIVSKLNESTHLLSTETKAIHNQLLKCLTYQSLIPAIMLISVILYLLLQFGIVLPNEIIEYSIIPIWLLIPCFSPFTYICFVRPYREVCKRNLVFCKKAKVASTQKTYRFESSAGFANGQKSQVSTIQC</sequence>
<organism evidence="7 8">
    <name type="scientific">Caenorhabditis angaria</name>
    <dbReference type="NCBI Taxonomy" id="860376"/>
    <lineage>
        <taxon>Eukaryota</taxon>
        <taxon>Metazoa</taxon>
        <taxon>Ecdysozoa</taxon>
        <taxon>Nematoda</taxon>
        <taxon>Chromadorea</taxon>
        <taxon>Rhabditida</taxon>
        <taxon>Rhabditina</taxon>
        <taxon>Rhabditomorpha</taxon>
        <taxon>Rhabditoidea</taxon>
        <taxon>Rhabditidae</taxon>
        <taxon>Peloderinae</taxon>
        <taxon>Caenorhabditis</taxon>
    </lineage>
</organism>
<dbReference type="Gene3D" id="1.20.1070.10">
    <property type="entry name" value="Rhodopsin 7-helix transmembrane proteins"/>
    <property type="match status" value="1"/>
</dbReference>
<feature type="transmembrane region" description="Helical" evidence="6">
    <location>
        <begin position="244"/>
        <end position="263"/>
    </location>
</feature>
<dbReference type="InterPro" id="IPR019421">
    <property type="entry name" value="7TM_GPCR_serpentine_rcpt_Srd"/>
</dbReference>
<dbReference type="AlphaFoldDB" id="A0A9P1N7M6"/>
<evidence type="ECO:0008006" key="9">
    <source>
        <dbReference type="Google" id="ProtNLM"/>
    </source>
</evidence>
<evidence type="ECO:0000256" key="5">
    <source>
        <dbReference type="ARBA" id="ARBA00023136"/>
    </source>
</evidence>
<name>A0A9P1N7M6_9PELO</name>
<evidence type="ECO:0000256" key="1">
    <source>
        <dbReference type="ARBA" id="ARBA00004141"/>
    </source>
</evidence>
<dbReference type="Pfam" id="PF10317">
    <property type="entry name" value="7TM_GPCR_Srd"/>
    <property type="match status" value="1"/>
</dbReference>
<comment type="subcellular location">
    <subcellularLocation>
        <location evidence="1">Membrane</location>
        <topology evidence="1">Multi-pass membrane protein</topology>
    </subcellularLocation>
</comment>
<accession>A0A9P1N7M6</accession>
<dbReference type="GO" id="GO:0016020">
    <property type="term" value="C:membrane"/>
    <property type="evidence" value="ECO:0007669"/>
    <property type="project" value="UniProtKB-SubCell"/>
</dbReference>
<dbReference type="PANTHER" id="PTHR22945">
    <property type="entry name" value="SERPENTINE RECEPTOR, CLASS D DELTA"/>
    <property type="match status" value="1"/>
</dbReference>
<feature type="transmembrane region" description="Helical" evidence="6">
    <location>
        <begin position="269"/>
        <end position="292"/>
    </location>
</feature>
<keyword evidence="3 6" id="KW-0812">Transmembrane</keyword>
<evidence type="ECO:0000256" key="2">
    <source>
        <dbReference type="ARBA" id="ARBA00009166"/>
    </source>
</evidence>
<evidence type="ECO:0000256" key="6">
    <source>
        <dbReference type="SAM" id="Phobius"/>
    </source>
</evidence>
<keyword evidence="8" id="KW-1185">Reference proteome</keyword>
<evidence type="ECO:0000313" key="8">
    <source>
        <dbReference type="Proteomes" id="UP001152747"/>
    </source>
</evidence>
<feature type="transmembrane region" description="Helical" evidence="6">
    <location>
        <begin position="130"/>
        <end position="150"/>
    </location>
</feature>
<dbReference type="SUPFAM" id="SSF81321">
    <property type="entry name" value="Family A G protein-coupled receptor-like"/>
    <property type="match status" value="1"/>
</dbReference>
<evidence type="ECO:0000256" key="3">
    <source>
        <dbReference type="ARBA" id="ARBA00022692"/>
    </source>
</evidence>
<gene>
    <name evidence="7" type="ORF">CAMP_LOCUS13459</name>
</gene>
<proteinExistence type="inferred from homology"/>
<feature type="transmembrane region" description="Helical" evidence="6">
    <location>
        <begin position="6"/>
        <end position="29"/>
    </location>
</feature>
<dbReference type="Proteomes" id="UP001152747">
    <property type="component" value="Unassembled WGS sequence"/>
</dbReference>
<protein>
    <recommendedName>
        <fullName evidence="9">G-protein coupled receptors family 1 profile domain-containing protein</fullName>
    </recommendedName>
</protein>
<feature type="transmembrane region" description="Helical" evidence="6">
    <location>
        <begin position="41"/>
        <end position="67"/>
    </location>
</feature>
<comment type="caution">
    <text evidence="7">The sequence shown here is derived from an EMBL/GenBank/DDBJ whole genome shotgun (WGS) entry which is preliminary data.</text>
</comment>
<keyword evidence="4 6" id="KW-1133">Transmembrane helix</keyword>
<comment type="similarity">
    <text evidence="2">Belongs to the nematode receptor-like protein srd family.</text>
</comment>
<dbReference type="InterPro" id="IPR050920">
    <property type="entry name" value="Nematode_rcpt-like_delta"/>
</dbReference>
<keyword evidence="5 6" id="KW-0472">Membrane</keyword>
<feature type="transmembrane region" description="Helical" evidence="6">
    <location>
        <begin position="183"/>
        <end position="208"/>
    </location>
</feature>
<reference evidence="7" key="1">
    <citation type="submission" date="2022-11" db="EMBL/GenBank/DDBJ databases">
        <authorList>
            <person name="Kikuchi T."/>
        </authorList>
    </citation>
    <scope>NUCLEOTIDE SEQUENCE</scope>
    <source>
        <strain evidence="7">PS1010</strain>
    </source>
</reference>
<evidence type="ECO:0000313" key="7">
    <source>
        <dbReference type="EMBL" id="CAI5450822.1"/>
    </source>
</evidence>
<dbReference type="EMBL" id="CANHGI010000005">
    <property type="protein sequence ID" value="CAI5450822.1"/>
    <property type="molecule type" value="Genomic_DNA"/>
</dbReference>
<dbReference type="PANTHER" id="PTHR22945:SF40">
    <property type="entry name" value="SERPENTINE RECEPTOR, CLASS D (DELTA)-RELATED"/>
    <property type="match status" value="1"/>
</dbReference>
<feature type="transmembrane region" description="Helical" evidence="6">
    <location>
        <begin position="97"/>
        <end position="118"/>
    </location>
</feature>
<evidence type="ECO:0000256" key="4">
    <source>
        <dbReference type="ARBA" id="ARBA00022989"/>
    </source>
</evidence>